<evidence type="ECO:0000313" key="14">
    <source>
        <dbReference type="Proteomes" id="UP000654279"/>
    </source>
</evidence>
<dbReference type="GO" id="GO:0051539">
    <property type="term" value="F:4 iron, 4 sulfur cluster binding"/>
    <property type="evidence" value="ECO:0007669"/>
    <property type="project" value="UniProtKB-KW"/>
</dbReference>
<keyword evidence="10" id="KW-0411">Iron-sulfur</keyword>
<evidence type="ECO:0000256" key="1">
    <source>
        <dbReference type="ARBA" id="ARBA00001966"/>
    </source>
</evidence>
<evidence type="ECO:0000256" key="3">
    <source>
        <dbReference type="ARBA" id="ARBA00009777"/>
    </source>
</evidence>
<protein>
    <recommendedName>
        <fullName evidence="4 12">Anaerobic ribonucleoside-triphosphate reductase-activating protein</fullName>
        <ecNumber evidence="12">1.97.1.-</ecNumber>
    </recommendedName>
</protein>
<dbReference type="InterPro" id="IPR007197">
    <property type="entry name" value="rSAM"/>
</dbReference>
<dbReference type="NCBIfam" id="TIGR02491">
    <property type="entry name" value="NrdG"/>
    <property type="match status" value="1"/>
</dbReference>
<evidence type="ECO:0000256" key="9">
    <source>
        <dbReference type="ARBA" id="ARBA00023004"/>
    </source>
</evidence>
<dbReference type="CDD" id="cd01335">
    <property type="entry name" value="Radical_SAM"/>
    <property type="match status" value="1"/>
</dbReference>
<dbReference type="InterPro" id="IPR013785">
    <property type="entry name" value="Aldolase_TIM"/>
</dbReference>
<keyword evidence="9" id="KW-0408">Iron</keyword>
<evidence type="ECO:0000256" key="8">
    <source>
        <dbReference type="ARBA" id="ARBA00023002"/>
    </source>
</evidence>
<comment type="similarity">
    <text evidence="3 12">Belongs to the organic radical-activating enzymes family.</text>
</comment>
<comment type="function">
    <text evidence="2 12">Activation of anaerobic ribonucleoside-triphosphate reductase under anaerobic conditions by generation of an organic free radical, using S-adenosylmethionine and reduced flavodoxin as cosubstrates to produce 5'-deoxy-adenosine.</text>
</comment>
<dbReference type="EMBL" id="JACRSO010000001">
    <property type="protein sequence ID" value="MBC8528397.1"/>
    <property type="molecule type" value="Genomic_DNA"/>
</dbReference>
<dbReference type="GO" id="GO:0046872">
    <property type="term" value="F:metal ion binding"/>
    <property type="evidence" value="ECO:0007669"/>
    <property type="project" value="UniProtKB-KW"/>
</dbReference>
<dbReference type="Proteomes" id="UP000654279">
    <property type="component" value="Unassembled WGS sequence"/>
</dbReference>
<dbReference type="SFLD" id="SFLDS00029">
    <property type="entry name" value="Radical_SAM"/>
    <property type="match status" value="1"/>
</dbReference>
<dbReference type="EC" id="1.97.1.-" evidence="12"/>
<dbReference type="PANTHER" id="PTHR30352">
    <property type="entry name" value="PYRUVATE FORMATE-LYASE-ACTIVATING ENZYME"/>
    <property type="match status" value="1"/>
</dbReference>
<dbReference type="PROSITE" id="PS01087">
    <property type="entry name" value="RADICAL_ACTIVATING"/>
    <property type="match status" value="1"/>
</dbReference>
<dbReference type="Pfam" id="PF13353">
    <property type="entry name" value="Fer4_12"/>
    <property type="match status" value="1"/>
</dbReference>
<reference evidence="13" key="1">
    <citation type="submission" date="2020-08" db="EMBL/GenBank/DDBJ databases">
        <title>Genome public.</title>
        <authorList>
            <person name="Liu C."/>
            <person name="Sun Q."/>
        </authorList>
    </citation>
    <scope>NUCLEOTIDE SEQUENCE</scope>
    <source>
        <strain evidence="13">NSJ-44</strain>
    </source>
</reference>
<dbReference type="SFLD" id="SFLDG01063">
    <property type="entry name" value="activating_enzymes__group_1"/>
    <property type="match status" value="1"/>
</dbReference>
<evidence type="ECO:0000256" key="11">
    <source>
        <dbReference type="ARBA" id="ARBA00047365"/>
    </source>
</evidence>
<dbReference type="SFLD" id="SFLDF00299">
    <property type="entry name" value="anaerobic_ribonucleoside-triph"/>
    <property type="match status" value="1"/>
</dbReference>
<dbReference type="InterPro" id="IPR001989">
    <property type="entry name" value="Radical_activat_CS"/>
</dbReference>
<dbReference type="InterPro" id="IPR012837">
    <property type="entry name" value="NrdG"/>
</dbReference>
<sequence>MQLRLSGFTQDSIVDGPGLRATVFLQGCPHRCPGCHNPQTHAFDGGTLMDTQALLQKIAANPLLDGVTFSGGEPFCQAQALCHLARGVRALGLNLWCYTGYLFEELLEKGDPHQIALLRELDVLVDGPFIQEQRSLELTFCGSRNQRIIDVHQSLAAGTAVTIQL</sequence>
<dbReference type="GO" id="GO:0004748">
    <property type="term" value="F:ribonucleoside-diphosphate reductase activity, thioredoxin disulfide as acceptor"/>
    <property type="evidence" value="ECO:0007669"/>
    <property type="project" value="TreeGrafter"/>
</dbReference>
<dbReference type="Gene3D" id="3.20.20.70">
    <property type="entry name" value="Aldolase class I"/>
    <property type="match status" value="1"/>
</dbReference>
<evidence type="ECO:0000256" key="6">
    <source>
        <dbReference type="ARBA" id="ARBA00022691"/>
    </source>
</evidence>
<comment type="cofactor">
    <cofactor evidence="1">
        <name>[4Fe-4S] cluster</name>
        <dbReference type="ChEBI" id="CHEBI:49883"/>
    </cofactor>
</comment>
<keyword evidence="8 12" id="KW-0560">Oxidoreductase</keyword>
<evidence type="ECO:0000256" key="7">
    <source>
        <dbReference type="ARBA" id="ARBA00022723"/>
    </source>
</evidence>
<dbReference type="AlphaFoldDB" id="A0A926CYP2"/>
<proteinExistence type="inferred from homology"/>
<evidence type="ECO:0000256" key="4">
    <source>
        <dbReference type="ARBA" id="ARBA00014281"/>
    </source>
</evidence>
<evidence type="ECO:0000256" key="12">
    <source>
        <dbReference type="PIRNR" id="PIRNR000368"/>
    </source>
</evidence>
<accession>A0A926CYP2</accession>
<organism evidence="13 14">
    <name type="scientific">Luoshenia tenuis</name>
    <dbReference type="NCBI Taxonomy" id="2763654"/>
    <lineage>
        <taxon>Bacteria</taxon>
        <taxon>Bacillati</taxon>
        <taxon>Bacillota</taxon>
        <taxon>Clostridia</taxon>
        <taxon>Christensenellales</taxon>
        <taxon>Christensenellaceae</taxon>
        <taxon>Luoshenia</taxon>
    </lineage>
</organism>
<name>A0A926CYP2_9FIRM</name>
<dbReference type="GO" id="GO:0043365">
    <property type="term" value="F:[formate-C-acetyltransferase]-activating enzyme activity"/>
    <property type="evidence" value="ECO:0007669"/>
    <property type="project" value="InterPro"/>
</dbReference>
<keyword evidence="7" id="KW-0479">Metal-binding</keyword>
<keyword evidence="6" id="KW-0949">S-adenosyl-L-methionine</keyword>
<comment type="caution">
    <text evidence="13">The sequence shown here is derived from an EMBL/GenBank/DDBJ whole genome shotgun (WGS) entry which is preliminary data.</text>
</comment>
<evidence type="ECO:0000256" key="5">
    <source>
        <dbReference type="ARBA" id="ARBA00022485"/>
    </source>
</evidence>
<evidence type="ECO:0000256" key="10">
    <source>
        <dbReference type="ARBA" id="ARBA00023014"/>
    </source>
</evidence>
<dbReference type="RefSeq" id="WP_249284417.1">
    <property type="nucleotide sequence ID" value="NZ_JACRSO010000001.1"/>
</dbReference>
<evidence type="ECO:0000256" key="2">
    <source>
        <dbReference type="ARBA" id="ARBA00003852"/>
    </source>
</evidence>
<keyword evidence="14" id="KW-1185">Reference proteome</keyword>
<dbReference type="SFLD" id="SFLDG01066">
    <property type="entry name" value="organic_radical-activating_enz"/>
    <property type="match status" value="1"/>
</dbReference>
<dbReference type="PIRSF" id="PIRSF000368">
    <property type="entry name" value="NrdG"/>
    <property type="match status" value="1"/>
</dbReference>
<comment type="catalytic activity">
    <reaction evidence="11">
        <text>glycyl-[protein] + reduced [flavodoxin] + S-adenosyl-L-methionine = glycin-2-yl radical-[protein] + semiquinone [flavodoxin] + 5'-deoxyadenosine + L-methionine + H(+)</text>
        <dbReference type="Rhea" id="RHEA:61976"/>
        <dbReference type="Rhea" id="RHEA-COMP:10622"/>
        <dbReference type="Rhea" id="RHEA-COMP:14480"/>
        <dbReference type="Rhea" id="RHEA-COMP:15993"/>
        <dbReference type="Rhea" id="RHEA-COMP:15994"/>
        <dbReference type="ChEBI" id="CHEBI:15378"/>
        <dbReference type="ChEBI" id="CHEBI:17319"/>
        <dbReference type="ChEBI" id="CHEBI:29947"/>
        <dbReference type="ChEBI" id="CHEBI:32722"/>
        <dbReference type="ChEBI" id="CHEBI:57618"/>
        <dbReference type="ChEBI" id="CHEBI:57844"/>
        <dbReference type="ChEBI" id="CHEBI:59789"/>
        <dbReference type="ChEBI" id="CHEBI:140311"/>
    </reaction>
</comment>
<dbReference type="PANTHER" id="PTHR30352:SF2">
    <property type="entry name" value="ANAEROBIC RIBONUCLEOSIDE-TRIPHOSPHATE REDUCTASE-ACTIVATING PROTEIN"/>
    <property type="match status" value="1"/>
</dbReference>
<gene>
    <name evidence="13" type="primary">nrdG</name>
    <name evidence="13" type="ORF">H8699_02950</name>
</gene>
<keyword evidence="5" id="KW-0004">4Fe-4S</keyword>
<dbReference type="InterPro" id="IPR058240">
    <property type="entry name" value="rSAM_sf"/>
</dbReference>
<dbReference type="SUPFAM" id="SSF102114">
    <property type="entry name" value="Radical SAM enzymes"/>
    <property type="match status" value="1"/>
</dbReference>
<evidence type="ECO:0000313" key="13">
    <source>
        <dbReference type="EMBL" id="MBC8528397.1"/>
    </source>
</evidence>
<dbReference type="InterPro" id="IPR034457">
    <property type="entry name" value="Organic_radical-activating"/>
</dbReference>